<gene>
    <name evidence="1" type="ORF">FWILDA_LOCUS14362</name>
</gene>
<name>A0A9W4X6G4_9GLOM</name>
<sequence length="99" mass="11684">MRKRKNDILNGAQDSTLRGVQPLNRRMTLASRWEQRYPFLVVEIGNTKSVKRYELAAEYFLHISRFNSSLHKTIFNMLQRSGHWSFIWDDIPCDGANIK</sequence>
<dbReference type="Proteomes" id="UP001153678">
    <property type="component" value="Unassembled WGS sequence"/>
</dbReference>
<reference evidence="1" key="1">
    <citation type="submission" date="2022-08" db="EMBL/GenBank/DDBJ databases">
        <authorList>
            <person name="Kallberg Y."/>
            <person name="Tangrot J."/>
            <person name="Rosling A."/>
        </authorList>
    </citation>
    <scope>NUCLEOTIDE SEQUENCE</scope>
    <source>
        <strain evidence="1">Wild A</strain>
    </source>
</reference>
<evidence type="ECO:0000313" key="1">
    <source>
        <dbReference type="EMBL" id="CAI2190009.1"/>
    </source>
</evidence>
<evidence type="ECO:0000313" key="2">
    <source>
        <dbReference type="Proteomes" id="UP001153678"/>
    </source>
</evidence>
<dbReference type="EMBL" id="CAMKVN010006186">
    <property type="protein sequence ID" value="CAI2190009.1"/>
    <property type="molecule type" value="Genomic_DNA"/>
</dbReference>
<keyword evidence="2" id="KW-1185">Reference proteome</keyword>
<dbReference type="AlphaFoldDB" id="A0A9W4X6G4"/>
<proteinExistence type="predicted"/>
<comment type="caution">
    <text evidence="1">The sequence shown here is derived from an EMBL/GenBank/DDBJ whole genome shotgun (WGS) entry which is preliminary data.</text>
</comment>
<organism evidence="1 2">
    <name type="scientific">Funneliformis geosporum</name>
    <dbReference type="NCBI Taxonomy" id="1117311"/>
    <lineage>
        <taxon>Eukaryota</taxon>
        <taxon>Fungi</taxon>
        <taxon>Fungi incertae sedis</taxon>
        <taxon>Mucoromycota</taxon>
        <taxon>Glomeromycotina</taxon>
        <taxon>Glomeromycetes</taxon>
        <taxon>Glomerales</taxon>
        <taxon>Glomeraceae</taxon>
        <taxon>Funneliformis</taxon>
    </lineage>
</organism>
<protein>
    <submittedName>
        <fullName evidence="1">4837_t:CDS:1</fullName>
    </submittedName>
</protein>
<accession>A0A9W4X6G4</accession>